<dbReference type="RefSeq" id="WP_161262240.1">
    <property type="nucleotide sequence ID" value="NZ_JAFBDC010000009.1"/>
</dbReference>
<proteinExistence type="predicted"/>
<evidence type="ECO:0000313" key="1">
    <source>
        <dbReference type="EMBL" id="MZP43669.1"/>
    </source>
</evidence>
<sequence length="121" mass="14118">MIIRRSLKISDEIAVLPVDAFEHMTAQDRTRVKRMAKTFFAQHNPYVRHIVRRTRKYLEETIDPETREPYLKPVGIELYGERDEDAIVLPTYLNDAYQNAEELKAEAFGNRMELNGNPSGH</sequence>
<keyword evidence="2" id="KW-1185">Reference proteome</keyword>
<evidence type="ECO:0000313" key="2">
    <source>
        <dbReference type="Proteomes" id="UP000471031"/>
    </source>
</evidence>
<organism evidence="1 2">
    <name type="scientific">Heliomicrobium gestii</name>
    <name type="common">Heliobacterium gestii</name>
    <dbReference type="NCBI Taxonomy" id="2699"/>
    <lineage>
        <taxon>Bacteria</taxon>
        <taxon>Bacillati</taxon>
        <taxon>Bacillota</taxon>
        <taxon>Clostridia</taxon>
        <taxon>Eubacteriales</taxon>
        <taxon>Heliobacteriaceae</taxon>
        <taxon>Heliomicrobium</taxon>
    </lineage>
</organism>
<reference evidence="1 2" key="1">
    <citation type="submission" date="2020-01" db="EMBL/GenBank/DDBJ databases">
        <title>Whole genome sequence of Heliobacterium gestii DSM 11169.</title>
        <authorList>
            <person name="Kyndt J.A."/>
            <person name="Meyer T.E."/>
        </authorList>
    </citation>
    <scope>NUCLEOTIDE SEQUENCE [LARGE SCALE GENOMIC DNA]</scope>
    <source>
        <strain evidence="1 2">DSM 11169</strain>
    </source>
</reference>
<name>A0A845LGF5_HELGE</name>
<dbReference type="Proteomes" id="UP000471031">
    <property type="component" value="Unassembled WGS sequence"/>
</dbReference>
<accession>A0A845LGF5</accession>
<gene>
    <name evidence="1" type="ORF">GTO89_11515</name>
</gene>
<protein>
    <submittedName>
        <fullName evidence="1">Uncharacterized protein</fullName>
    </submittedName>
</protein>
<dbReference type="EMBL" id="WXEX01000009">
    <property type="protein sequence ID" value="MZP43669.1"/>
    <property type="molecule type" value="Genomic_DNA"/>
</dbReference>
<comment type="caution">
    <text evidence="1">The sequence shown here is derived from an EMBL/GenBank/DDBJ whole genome shotgun (WGS) entry which is preliminary data.</text>
</comment>
<dbReference type="AlphaFoldDB" id="A0A845LGF5"/>